<dbReference type="Pfam" id="PF08864">
    <property type="entry name" value="UPF0302"/>
    <property type="match status" value="1"/>
</dbReference>
<keyword evidence="4" id="KW-1185">Reference proteome</keyword>
<dbReference type="Proteomes" id="UP000032366">
    <property type="component" value="Unassembled WGS sequence"/>
</dbReference>
<name>A0A0D6XSU9_9STAP</name>
<feature type="domain" description="UPF0302" evidence="1">
    <location>
        <begin position="10"/>
        <end position="105"/>
    </location>
</feature>
<sequence>MLDVPLQQVKQQFITYLLTHYTFKSRISVWLLNYIKANAQLLNHIHFVDHVIEQHPTLQLATVDAQTHAIQYHDGAQHLINSDQIFHEVIRTSQTIDLKLHLHHDVRRDAMLDKVLLYQLLEQTDQSAYLRDLYHLSLSQATEQRLLEALSSQIDLSLTMQDADAFYHFTRLRNTLKLRRQHF</sequence>
<dbReference type="RefSeq" id="WP_044358862.1">
    <property type="nucleotide sequence ID" value="NZ_JXWY01000009.1"/>
</dbReference>
<reference evidence="2 4" key="1">
    <citation type="submission" date="2015-01" db="EMBL/GenBank/DDBJ databases">
        <authorList>
            <person name="Guo J."/>
        </authorList>
    </citation>
    <scope>NUCLEOTIDE SEQUENCE [LARGE SCALE GENOMIC DNA]</scope>
    <source>
        <strain evidence="2 4">DSM 22147</strain>
    </source>
</reference>
<dbReference type="STRING" id="569857.TP70_01605"/>
<evidence type="ECO:0000313" key="2">
    <source>
        <dbReference type="EMBL" id="KIX91510.1"/>
    </source>
</evidence>
<dbReference type="EMBL" id="UHDT01000001">
    <property type="protein sequence ID" value="SUM57616.1"/>
    <property type="molecule type" value="Genomic_DNA"/>
</dbReference>
<dbReference type="OrthoDB" id="2155814at2"/>
<accession>A0A0D6XSU9</accession>
<dbReference type="InterPro" id="IPR038091">
    <property type="entry name" value="UPF0302_N_sf"/>
</dbReference>
<evidence type="ECO:0000313" key="4">
    <source>
        <dbReference type="Proteomes" id="UP000032366"/>
    </source>
</evidence>
<proteinExistence type="predicted"/>
<dbReference type="EMBL" id="JXWY01000009">
    <property type="protein sequence ID" value="KIX91510.1"/>
    <property type="molecule type" value="Genomic_DNA"/>
</dbReference>
<dbReference type="InterPro" id="IPR014963">
    <property type="entry name" value="UPF0302_N"/>
</dbReference>
<dbReference type="InterPro" id="IPR011188">
    <property type="entry name" value="UPF0302"/>
</dbReference>
<dbReference type="Gene3D" id="3.40.1530.30">
    <property type="entry name" value="Uncharacterised family UPF0302, N-terminal domain"/>
    <property type="match status" value="1"/>
</dbReference>
<evidence type="ECO:0000313" key="3">
    <source>
        <dbReference type="EMBL" id="SUM57616.1"/>
    </source>
</evidence>
<gene>
    <name evidence="3" type="ORF">NCTC13832_01300</name>
    <name evidence="2" type="ORF">TP70_01605</name>
</gene>
<dbReference type="PIRSF" id="PIRSF007165">
    <property type="entry name" value="UCP007165"/>
    <property type="match status" value="1"/>
</dbReference>
<evidence type="ECO:0000259" key="1">
    <source>
        <dbReference type="Pfam" id="PF08864"/>
    </source>
</evidence>
<organism evidence="3 5">
    <name type="scientific">Staphylococcus microti</name>
    <dbReference type="NCBI Taxonomy" id="569857"/>
    <lineage>
        <taxon>Bacteria</taxon>
        <taxon>Bacillati</taxon>
        <taxon>Bacillota</taxon>
        <taxon>Bacilli</taxon>
        <taxon>Bacillales</taxon>
        <taxon>Staphylococcaceae</taxon>
        <taxon>Staphylococcus</taxon>
    </lineage>
</organism>
<dbReference type="Proteomes" id="UP000254100">
    <property type="component" value="Unassembled WGS sequence"/>
</dbReference>
<evidence type="ECO:0000313" key="5">
    <source>
        <dbReference type="Proteomes" id="UP000254100"/>
    </source>
</evidence>
<protein>
    <submittedName>
        <fullName evidence="3">Cytosolic protein</fullName>
    </submittedName>
</protein>
<reference evidence="3 5" key="2">
    <citation type="submission" date="2018-06" db="EMBL/GenBank/DDBJ databases">
        <authorList>
            <consortium name="Pathogen Informatics"/>
            <person name="Doyle S."/>
        </authorList>
    </citation>
    <scope>NUCLEOTIDE SEQUENCE [LARGE SCALE GENOMIC DNA]</scope>
    <source>
        <strain evidence="3 5">NCTC13832</strain>
    </source>
</reference>
<dbReference type="AlphaFoldDB" id="A0A0D6XSU9"/>